<accession>A0A1R2CHY2</accession>
<dbReference type="Pfam" id="PF07885">
    <property type="entry name" value="Ion_trans_2"/>
    <property type="match status" value="1"/>
</dbReference>
<feature type="transmembrane region" description="Helical" evidence="1">
    <location>
        <begin position="82"/>
        <end position="102"/>
    </location>
</feature>
<dbReference type="Proteomes" id="UP000187209">
    <property type="component" value="Unassembled WGS sequence"/>
</dbReference>
<dbReference type="AlphaFoldDB" id="A0A1R2CHY2"/>
<dbReference type="PANTHER" id="PTHR10153">
    <property type="entry name" value="SMALL CONDUCTANCE CALCIUM-ACTIVATED POTASSIUM CHANNEL"/>
    <property type="match status" value="1"/>
</dbReference>
<dbReference type="SUPFAM" id="SSF81324">
    <property type="entry name" value="Voltage-gated potassium channels"/>
    <property type="match status" value="1"/>
</dbReference>
<protein>
    <recommendedName>
        <fullName evidence="2">Potassium channel domain-containing protein</fullName>
    </recommendedName>
</protein>
<name>A0A1R2CHY2_9CILI</name>
<keyword evidence="1" id="KW-1133">Transmembrane helix</keyword>
<evidence type="ECO:0000256" key="1">
    <source>
        <dbReference type="SAM" id="Phobius"/>
    </source>
</evidence>
<dbReference type="OrthoDB" id="6128189at2759"/>
<dbReference type="EMBL" id="MPUH01000146">
    <property type="protein sequence ID" value="OMJ88617.1"/>
    <property type="molecule type" value="Genomic_DNA"/>
</dbReference>
<dbReference type="PRINTS" id="PR00169">
    <property type="entry name" value="KCHANNEL"/>
</dbReference>
<organism evidence="3 4">
    <name type="scientific">Stentor coeruleus</name>
    <dbReference type="NCBI Taxonomy" id="5963"/>
    <lineage>
        <taxon>Eukaryota</taxon>
        <taxon>Sar</taxon>
        <taxon>Alveolata</taxon>
        <taxon>Ciliophora</taxon>
        <taxon>Postciliodesmatophora</taxon>
        <taxon>Heterotrichea</taxon>
        <taxon>Heterotrichida</taxon>
        <taxon>Stentoridae</taxon>
        <taxon>Stentor</taxon>
    </lineage>
</organism>
<proteinExistence type="predicted"/>
<feature type="transmembrane region" description="Helical" evidence="1">
    <location>
        <begin position="253"/>
        <end position="274"/>
    </location>
</feature>
<gene>
    <name evidence="3" type="ORF">SteCoe_9397</name>
</gene>
<dbReference type="InterPro" id="IPR015449">
    <property type="entry name" value="K_chnl_Ca-activ_SK"/>
</dbReference>
<dbReference type="GO" id="GO:0016286">
    <property type="term" value="F:small conductance calcium-activated potassium channel activity"/>
    <property type="evidence" value="ECO:0007669"/>
    <property type="project" value="InterPro"/>
</dbReference>
<keyword evidence="1" id="KW-0472">Membrane</keyword>
<evidence type="ECO:0000313" key="4">
    <source>
        <dbReference type="Proteomes" id="UP000187209"/>
    </source>
</evidence>
<feature type="transmembrane region" description="Helical" evidence="1">
    <location>
        <begin position="114"/>
        <end position="140"/>
    </location>
</feature>
<keyword evidence="1" id="KW-0812">Transmembrane</keyword>
<feature type="transmembrane region" description="Helical" evidence="1">
    <location>
        <begin position="318"/>
        <end position="344"/>
    </location>
</feature>
<reference evidence="3 4" key="1">
    <citation type="submission" date="2016-11" db="EMBL/GenBank/DDBJ databases">
        <title>The macronuclear genome of Stentor coeruleus: a giant cell with tiny introns.</title>
        <authorList>
            <person name="Slabodnick M."/>
            <person name="Ruby J.G."/>
            <person name="Reiff S.B."/>
            <person name="Swart E.C."/>
            <person name="Gosai S."/>
            <person name="Prabakaran S."/>
            <person name="Witkowska E."/>
            <person name="Larue G.E."/>
            <person name="Fisher S."/>
            <person name="Freeman R.M."/>
            <person name="Gunawardena J."/>
            <person name="Chu W."/>
            <person name="Stover N.A."/>
            <person name="Gregory B.D."/>
            <person name="Nowacki M."/>
            <person name="Derisi J."/>
            <person name="Roy S.W."/>
            <person name="Marshall W.F."/>
            <person name="Sood P."/>
        </authorList>
    </citation>
    <scope>NUCLEOTIDE SEQUENCE [LARGE SCALE GENOMIC DNA]</scope>
    <source>
        <strain evidence="3">WM001</strain>
    </source>
</reference>
<feature type="domain" description="Potassium channel" evidence="2">
    <location>
        <begin position="287"/>
        <end position="341"/>
    </location>
</feature>
<dbReference type="GO" id="GO:0016020">
    <property type="term" value="C:membrane"/>
    <property type="evidence" value="ECO:0007669"/>
    <property type="project" value="InterPro"/>
</dbReference>
<evidence type="ECO:0000313" key="3">
    <source>
        <dbReference type="EMBL" id="OMJ88617.1"/>
    </source>
</evidence>
<dbReference type="Gene3D" id="1.10.287.70">
    <property type="match status" value="1"/>
</dbReference>
<keyword evidence="4" id="KW-1185">Reference proteome</keyword>
<feature type="transmembrane region" description="Helical" evidence="1">
    <location>
        <begin position="289"/>
        <end position="306"/>
    </location>
</feature>
<sequence length="495" mass="57273">MAGIRVGVLRAIEGHHGISDFRIREHTRIDQSFNLTPESSITSYESLPSKESSIDLKPNINLYSLLKKKHEQVNFLTKKLKFFDILACFMGISGTILAVSSTRLQSPNNFYSKSVSILITISTSFMLVSLIYSSYFSFSITREKQLGLQNGCTDRFLKSKALKRTLLEIFIYIYQPLPFYDKTFAFEQLNGTLSIRLDEIFSSLMLIRVFLLFKILKHYSKWTNEHSTAICDLYAARADIFYALRALLKENPIMLISILMSISTLVLSIALQTFEKNFHSFDSSLDYSYLWNSMWLVMLTMTTVGYGEFYPKTHIGRFILVIATVWGIFIVSLMILSLTNFSLLTPPQTRSYSFIKKVGKVNSSKKYAIKFVVSVIELFVMNRKQKKKHMKLTIPYKLMKIKGYFRKFKELKVFKTDMDDNPQEMLRSINEMLAVKIMKIVEILADAKNMDEQLDYMLSSQENSLSVLRKACDNMRKNVSILENYNEDDIECEDL</sequence>
<comment type="caution">
    <text evidence="3">The sequence shown here is derived from an EMBL/GenBank/DDBJ whole genome shotgun (WGS) entry which is preliminary data.</text>
</comment>
<evidence type="ECO:0000259" key="2">
    <source>
        <dbReference type="Pfam" id="PF07885"/>
    </source>
</evidence>
<dbReference type="InterPro" id="IPR013099">
    <property type="entry name" value="K_chnl_dom"/>
</dbReference>